<comment type="caution">
    <text evidence="3">The sequence shown here is derived from an EMBL/GenBank/DDBJ whole genome shotgun (WGS) entry which is preliminary data.</text>
</comment>
<proteinExistence type="predicted"/>
<dbReference type="PANTHER" id="PTHR28048">
    <property type="entry name" value="ACR195WP"/>
    <property type="match status" value="1"/>
</dbReference>
<accession>A0A420YP39</accession>
<sequence length="96" mass="10384">MAGDKIPSVYALDKPEPLDELLKKDRGEDCLPCKVVGGGAFLGLAAYSYISGTSQLEKNRAQIIAKKSMFGMRSRKLGITGISLGLAWLGIWRLAK</sequence>
<dbReference type="EMBL" id="QVQW01000001">
    <property type="protein sequence ID" value="RKU49667.1"/>
    <property type="molecule type" value="Genomic_DNA"/>
</dbReference>
<protein>
    <recommendedName>
        <fullName evidence="2">Distal membrane-arm assembly complex protein 1-like domain-containing protein</fullName>
    </recommendedName>
</protein>
<gene>
    <name evidence="3" type="ORF">DL546_009769</name>
</gene>
<keyword evidence="1" id="KW-0812">Transmembrane</keyword>
<dbReference type="OrthoDB" id="103454at2759"/>
<keyword evidence="4" id="KW-1185">Reference proteome</keyword>
<evidence type="ECO:0000313" key="3">
    <source>
        <dbReference type="EMBL" id="RKU49667.1"/>
    </source>
</evidence>
<evidence type="ECO:0000313" key="4">
    <source>
        <dbReference type="Proteomes" id="UP000275385"/>
    </source>
</evidence>
<keyword evidence="1" id="KW-0472">Membrane</keyword>
<feature type="domain" description="Distal membrane-arm assembly complex protein 1-like" evidence="2">
    <location>
        <begin position="29"/>
        <end position="57"/>
    </location>
</feature>
<dbReference type="Pfam" id="PF15055">
    <property type="entry name" value="DMAC1_Dmo2"/>
    <property type="match status" value="1"/>
</dbReference>
<evidence type="ECO:0000259" key="2">
    <source>
        <dbReference type="Pfam" id="PF15055"/>
    </source>
</evidence>
<feature type="transmembrane region" description="Helical" evidence="1">
    <location>
        <begin position="77"/>
        <end position="95"/>
    </location>
</feature>
<reference evidence="3 4" key="1">
    <citation type="submission" date="2018-08" db="EMBL/GenBank/DDBJ databases">
        <title>Draft genome of the lignicolous fungus Coniochaeta pulveracea.</title>
        <authorList>
            <person name="Borstlap C.J."/>
            <person name="De Witt R.N."/>
            <person name="Botha A."/>
            <person name="Volschenk H."/>
        </authorList>
    </citation>
    <scope>NUCLEOTIDE SEQUENCE [LARGE SCALE GENOMIC DNA]</scope>
    <source>
        <strain evidence="3 4">CAB683</strain>
    </source>
</reference>
<dbReference type="PANTHER" id="PTHR28048:SF1">
    <property type="entry name" value="ACR195WP"/>
    <property type="match status" value="1"/>
</dbReference>
<dbReference type="InterPro" id="IPR053092">
    <property type="entry name" value="Mitochondrial_unc_protein"/>
</dbReference>
<organism evidence="3 4">
    <name type="scientific">Coniochaeta pulveracea</name>
    <dbReference type="NCBI Taxonomy" id="177199"/>
    <lineage>
        <taxon>Eukaryota</taxon>
        <taxon>Fungi</taxon>
        <taxon>Dikarya</taxon>
        <taxon>Ascomycota</taxon>
        <taxon>Pezizomycotina</taxon>
        <taxon>Sordariomycetes</taxon>
        <taxon>Sordariomycetidae</taxon>
        <taxon>Coniochaetales</taxon>
        <taxon>Coniochaetaceae</taxon>
        <taxon>Coniochaeta</taxon>
    </lineage>
</organism>
<dbReference type="Proteomes" id="UP000275385">
    <property type="component" value="Unassembled WGS sequence"/>
</dbReference>
<dbReference type="InterPro" id="IPR028036">
    <property type="entry name" value="DMAC1-like_dom"/>
</dbReference>
<dbReference type="AlphaFoldDB" id="A0A420YP39"/>
<name>A0A420YP39_9PEZI</name>
<evidence type="ECO:0000256" key="1">
    <source>
        <dbReference type="SAM" id="Phobius"/>
    </source>
</evidence>
<keyword evidence="1" id="KW-1133">Transmembrane helix</keyword>